<dbReference type="CDD" id="cd12912">
    <property type="entry name" value="PDC2_MCP_like"/>
    <property type="match status" value="1"/>
</dbReference>
<evidence type="ECO:0000313" key="13">
    <source>
        <dbReference type="EMBL" id="MBB3808485.1"/>
    </source>
</evidence>
<evidence type="ECO:0000313" key="14">
    <source>
        <dbReference type="Proteomes" id="UP000537592"/>
    </source>
</evidence>
<dbReference type="Pfam" id="PF00672">
    <property type="entry name" value="HAMP"/>
    <property type="match status" value="1"/>
</dbReference>
<organism evidence="13 14">
    <name type="scientific">Pseudochelatococcus contaminans</name>
    <dbReference type="NCBI Taxonomy" id="1538103"/>
    <lineage>
        <taxon>Bacteria</taxon>
        <taxon>Pseudomonadati</taxon>
        <taxon>Pseudomonadota</taxon>
        <taxon>Alphaproteobacteria</taxon>
        <taxon>Hyphomicrobiales</taxon>
        <taxon>Chelatococcaceae</taxon>
        <taxon>Pseudochelatococcus</taxon>
    </lineage>
</organism>
<dbReference type="Gene3D" id="3.30.450.20">
    <property type="entry name" value="PAS domain"/>
    <property type="match status" value="2"/>
</dbReference>
<feature type="transmembrane region" description="Helical" evidence="10">
    <location>
        <begin position="229"/>
        <end position="250"/>
    </location>
</feature>
<gene>
    <name evidence="13" type="ORF">FHS81_000539</name>
</gene>
<dbReference type="AlphaFoldDB" id="A0A7W5Z255"/>
<dbReference type="Pfam" id="PF02743">
    <property type="entry name" value="dCache_1"/>
    <property type="match status" value="1"/>
</dbReference>
<dbReference type="PROSITE" id="PS50885">
    <property type="entry name" value="HAMP"/>
    <property type="match status" value="1"/>
</dbReference>
<dbReference type="CDD" id="cd12913">
    <property type="entry name" value="PDC1_MCP_like"/>
    <property type="match status" value="1"/>
</dbReference>
<dbReference type="EMBL" id="JACICC010000001">
    <property type="protein sequence ID" value="MBB3808485.1"/>
    <property type="molecule type" value="Genomic_DNA"/>
</dbReference>
<dbReference type="CDD" id="cd06225">
    <property type="entry name" value="HAMP"/>
    <property type="match status" value="1"/>
</dbReference>
<keyword evidence="3" id="KW-0145">Chemotaxis</keyword>
<keyword evidence="7 9" id="KW-0807">Transducer</keyword>
<evidence type="ECO:0000259" key="11">
    <source>
        <dbReference type="PROSITE" id="PS50111"/>
    </source>
</evidence>
<evidence type="ECO:0000256" key="9">
    <source>
        <dbReference type="PROSITE-ProRule" id="PRU00284"/>
    </source>
</evidence>
<dbReference type="InterPro" id="IPR033479">
    <property type="entry name" value="dCache_1"/>
</dbReference>
<protein>
    <submittedName>
        <fullName evidence="13">Methyl-accepting chemotaxis protein</fullName>
    </submittedName>
</protein>
<evidence type="ECO:0000256" key="10">
    <source>
        <dbReference type="SAM" id="Phobius"/>
    </source>
</evidence>
<dbReference type="PROSITE" id="PS50111">
    <property type="entry name" value="CHEMOTAXIS_TRANSDUC_2"/>
    <property type="match status" value="1"/>
</dbReference>
<dbReference type="Pfam" id="PF00015">
    <property type="entry name" value="MCPsignal"/>
    <property type="match status" value="1"/>
</dbReference>
<evidence type="ECO:0000256" key="4">
    <source>
        <dbReference type="ARBA" id="ARBA00022692"/>
    </source>
</evidence>
<dbReference type="Gene3D" id="1.10.287.950">
    <property type="entry name" value="Methyl-accepting chemotaxis protein"/>
    <property type="match status" value="1"/>
</dbReference>
<evidence type="ECO:0000256" key="1">
    <source>
        <dbReference type="ARBA" id="ARBA00004651"/>
    </source>
</evidence>
<dbReference type="SUPFAM" id="SSF58104">
    <property type="entry name" value="Methyl-accepting chemotaxis protein (MCP) signaling domain"/>
    <property type="match status" value="1"/>
</dbReference>
<keyword evidence="14" id="KW-1185">Reference proteome</keyword>
<dbReference type="SUPFAM" id="SSF103190">
    <property type="entry name" value="Sensory domain-like"/>
    <property type="match status" value="1"/>
</dbReference>
<dbReference type="Gene3D" id="1.10.8.500">
    <property type="entry name" value="HAMP domain in histidine kinase"/>
    <property type="match status" value="1"/>
</dbReference>
<evidence type="ECO:0000256" key="7">
    <source>
        <dbReference type="ARBA" id="ARBA00023224"/>
    </source>
</evidence>
<evidence type="ECO:0000256" key="2">
    <source>
        <dbReference type="ARBA" id="ARBA00022475"/>
    </source>
</evidence>
<reference evidence="13 14" key="1">
    <citation type="submission" date="2020-08" db="EMBL/GenBank/DDBJ databases">
        <title>Genomic Encyclopedia of Type Strains, Phase IV (KMG-IV): sequencing the most valuable type-strain genomes for metagenomic binning, comparative biology and taxonomic classification.</title>
        <authorList>
            <person name="Goeker M."/>
        </authorList>
    </citation>
    <scope>NUCLEOTIDE SEQUENCE [LARGE SCALE GENOMIC DNA]</scope>
    <source>
        <strain evidence="13 14">DSM 28760</strain>
    </source>
</reference>
<evidence type="ECO:0000256" key="5">
    <source>
        <dbReference type="ARBA" id="ARBA00022989"/>
    </source>
</evidence>
<comment type="subcellular location">
    <subcellularLocation>
        <location evidence="1">Cell membrane</location>
        <topology evidence="1">Multi-pass membrane protein</topology>
    </subcellularLocation>
</comment>
<accession>A0A7W5Z255</accession>
<dbReference type="GO" id="GO:0006935">
    <property type="term" value="P:chemotaxis"/>
    <property type="evidence" value="ECO:0007669"/>
    <property type="project" value="UniProtKB-KW"/>
</dbReference>
<feature type="domain" description="HAMP" evidence="12">
    <location>
        <begin position="252"/>
        <end position="305"/>
    </location>
</feature>
<evidence type="ECO:0000256" key="3">
    <source>
        <dbReference type="ARBA" id="ARBA00022500"/>
    </source>
</evidence>
<dbReference type="SMART" id="SM00283">
    <property type="entry name" value="MA"/>
    <property type="match status" value="1"/>
</dbReference>
<dbReference type="Proteomes" id="UP000537592">
    <property type="component" value="Unassembled WGS sequence"/>
</dbReference>
<proteinExistence type="inferred from homology"/>
<keyword evidence="5 10" id="KW-1133">Transmembrane helix</keyword>
<keyword evidence="6 10" id="KW-0472">Membrane</keyword>
<dbReference type="InterPro" id="IPR029151">
    <property type="entry name" value="Sensor-like_sf"/>
</dbReference>
<dbReference type="InterPro" id="IPR004089">
    <property type="entry name" value="MCPsignal_dom"/>
</dbReference>
<dbReference type="PANTHER" id="PTHR32089:SF112">
    <property type="entry name" value="LYSOZYME-LIKE PROTEIN-RELATED"/>
    <property type="match status" value="1"/>
</dbReference>
<keyword evidence="4 10" id="KW-0812">Transmembrane</keyword>
<dbReference type="InterPro" id="IPR003660">
    <property type="entry name" value="HAMP_dom"/>
</dbReference>
<dbReference type="GO" id="GO:0005886">
    <property type="term" value="C:plasma membrane"/>
    <property type="evidence" value="ECO:0007669"/>
    <property type="project" value="UniProtKB-SubCell"/>
</dbReference>
<evidence type="ECO:0000256" key="8">
    <source>
        <dbReference type="ARBA" id="ARBA00029447"/>
    </source>
</evidence>
<feature type="domain" description="Methyl-accepting transducer" evidence="11">
    <location>
        <begin position="338"/>
        <end position="567"/>
    </location>
</feature>
<evidence type="ECO:0000259" key="12">
    <source>
        <dbReference type="PROSITE" id="PS50885"/>
    </source>
</evidence>
<dbReference type="SMART" id="SM00304">
    <property type="entry name" value="HAMP"/>
    <property type="match status" value="2"/>
</dbReference>
<name>A0A7W5Z255_9HYPH</name>
<keyword evidence="2" id="KW-1003">Cell membrane</keyword>
<comment type="caution">
    <text evidence="13">The sequence shown here is derived from an EMBL/GenBank/DDBJ whole genome shotgun (WGS) entry which is preliminary data.</text>
</comment>
<comment type="similarity">
    <text evidence="8">Belongs to the methyl-accepting chemotaxis (MCP) protein family.</text>
</comment>
<dbReference type="PANTHER" id="PTHR32089">
    <property type="entry name" value="METHYL-ACCEPTING CHEMOTAXIS PROTEIN MCPB"/>
    <property type="match status" value="1"/>
</dbReference>
<dbReference type="GO" id="GO:0007165">
    <property type="term" value="P:signal transduction"/>
    <property type="evidence" value="ECO:0007669"/>
    <property type="project" value="UniProtKB-KW"/>
</dbReference>
<evidence type="ECO:0000256" key="6">
    <source>
        <dbReference type="ARBA" id="ARBA00023136"/>
    </source>
</evidence>
<sequence>MTFNSASALAADSTANWFIGRVKLAEDVADRIGRAPSAAEYLLQSNILKDQFAYTYFGSADGSYYMWPVHNDFPADYDPRKRPWYQKAMEVGAALTDPYIDAGNLGLVVTAAIPVLSNGTIRGAIAADFTLEALVKQLDEIELGGMGYAFITDETGKIIIHQDENLIDKKFEDVFTTPFTAGQIYETASEGRQQFIMARAIEGLPGVKWYIALSLDKDKAYAPIYDFRIMAAIVTLAVSLLTILLLAILLNRGISRPLNGITTAVKSLAGGNLDVRIPYLDRRDEIGAIAAALAVFKENTIENRRLQEKEDVENEAKVKRAEAVGRLIGEFDGQISQALETIRTSSAALEETATSLNATADDSASNVVNVSAAAEQASANVNNVASAARELSASIDEISRRVNDSRQITHRASTSVRETDETARQLVATSERINEIVAMINSIAQQTNLLALNATIEAARAGEAGKGFAVVATEVKSLAEQTAQATEEISEQIRAIQSVSRTAVTAIQDIGAVIESIGSVFDGISDAVSQQGLATQEIAGNIQQAAIGTQQVSAKMHSISRGAADTHDHAGRVLNSASGLATEADSLRGKVADFFKLIRTT</sequence>